<dbReference type="InterPro" id="IPR003395">
    <property type="entry name" value="RecF/RecN/SMC_N"/>
</dbReference>
<sequence>MFLKSIEIRGFKSFADKTELVFKNGVTAVVGPNGSGKSNISDAVRWVLGEQSVKSLRGGKMEDVIFAGTQFRKPVGLCQVSMTLDNEDKKLPLEYSDITISRRLYRSGESEYYINNTHCRLKDIQELFMDTGIGKEGYSIIGQGKIEAVLSGRPEERRSLLEEAAGIVKFKWRKEEAQKKLENTETNLIRIDDILGTYEERIEPLRIENEKAKRFIKLSEELKNKEINIIVHSIENVHNKIAEIESAIKGMNVNNDELNSNLIDLKAGIVKWNEEIENINEQNSNYRKEYYDNKSKKQKSEAEIVLLGERLENLHGFIQKNLHELREIEDKISNLTTSEIKQVNELNNSKVKQAELNAEIKKYENTISSMDASISDKTDLIKKLKDDQIEYLSDISNLKNNILMLNNGVQALKEKTDSIKSSCESYLHSIKINTSTKDMLLSQVEEIKNKIIEFEGNIKTNKQQIFRLNSTLGLKDKELRELTNLNSKLEANHNMLVNLDKQYEGYNRSVKILMGDVTKGKVSIDKNNCFVLGEIINVEKRFETAIEIALGGAISDIITKDEQIAKILIKYLKDNNIGRATFLPLTIVKGKKIFGEADVKKVSGYIGIASELIEYNNAFTNAIEYILGRTIICNDMDSALEIAKISKYSFKIVTLSGEVVNPGGSLTGGSLHHKASNIIGRKREIEDIKVKIKSSEEKIMALNIALQNYRTDIKILDEESLNLKDQIYSQNIEITKIKGKINAIDDENEKLKETLKISNREIELINEKFEDTVNELTIKEAHLKDLIIRQKENDSLIKKIEEELKDKTNKIKSDRDKLTEFKIEKAQVDESVLNNSNLLRKLQLDIKELKLKQASMEDENKKSMENIDKFKLQIEHSKKEIKNIENYILNMEEKIKDQDVEIIKIKEKIKIHSDKVENLNLLINKKEDELHKIQLSLARFTTEKESLYSKLNDELEITYAEALKYKFEIENFDAYKKEIGNLKNDISSLGVVNLGAIDEFKDLTEKVNFMTVQREDLINAKEELMGLINEMTDKMKIVFNENFNKLRHNFNETFNELFKGGSADLILSDGDELTGNIDITVQPPGKKLQNINLMSGGEKGLSAIALLFAILKMKPTPFCILDEIEAALDDANVSRYAEFLKKFSENSQFIVITHRKGTMEACDALYGVTMEEKGISKIVSVDLSREASDAS</sequence>
<feature type="coiled-coil region" evidence="6">
    <location>
        <begin position="685"/>
        <end position="768"/>
    </location>
</feature>
<organism evidence="8 9">
    <name type="scientific">Clostridium magnum DSM 2767</name>
    <dbReference type="NCBI Taxonomy" id="1121326"/>
    <lineage>
        <taxon>Bacteria</taxon>
        <taxon>Bacillati</taxon>
        <taxon>Bacillota</taxon>
        <taxon>Clostridia</taxon>
        <taxon>Eubacteriales</taxon>
        <taxon>Clostridiaceae</taxon>
        <taxon>Clostridium</taxon>
    </lineage>
</organism>
<dbReference type="HAMAP" id="MF_01894">
    <property type="entry name" value="Smc_prok"/>
    <property type="match status" value="1"/>
</dbReference>
<dbReference type="Pfam" id="PF06470">
    <property type="entry name" value="SMC_hinge"/>
    <property type="match status" value="1"/>
</dbReference>
<dbReference type="Gene3D" id="6.10.140.1720">
    <property type="match status" value="1"/>
</dbReference>
<dbReference type="RefSeq" id="WP_066620022.1">
    <property type="nucleotide sequence ID" value="NZ_FQXL01000019.1"/>
</dbReference>
<dbReference type="GO" id="GO:0005737">
    <property type="term" value="C:cytoplasm"/>
    <property type="evidence" value="ECO:0007669"/>
    <property type="project" value="UniProtKB-SubCell"/>
</dbReference>
<dbReference type="GO" id="GO:0030261">
    <property type="term" value="P:chromosome condensation"/>
    <property type="evidence" value="ECO:0007669"/>
    <property type="project" value="InterPro"/>
</dbReference>
<protein>
    <recommendedName>
        <fullName evidence="6">Chromosome partition protein Smc</fullName>
    </recommendedName>
</protein>
<dbReference type="PATRIC" id="fig|1121326.3.peg.1483"/>
<dbReference type="EMBL" id="LWAE01000001">
    <property type="protein sequence ID" value="KZL94457.1"/>
    <property type="molecule type" value="Genomic_DNA"/>
</dbReference>
<dbReference type="GO" id="GO:0005694">
    <property type="term" value="C:chromosome"/>
    <property type="evidence" value="ECO:0007669"/>
    <property type="project" value="InterPro"/>
</dbReference>
<evidence type="ECO:0000256" key="4">
    <source>
        <dbReference type="ARBA" id="ARBA00023054"/>
    </source>
</evidence>
<evidence type="ECO:0000256" key="1">
    <source>
        <dbReference type="ARBA" id="ARBA00022490"/>
    </source>
</evidence>
<dbReference type="FunFam" id="3.40.50.300:FF:000984">
    <property type="entry name" value="Chromosome partition protein Smc"/>
    <property type="match status" value="1"/>
</dbReference>
<dbReference type="Gene3D" id="3.30.70.1620">
    <property type="match status" value="1"/>
</dbReference>
<dbReference type="Gene3D" id="3.40.50.300">
    <property type="entry name" value="P-loop containing nucleotide triphosphate hydrolases"/>
    <property type="match status" value="2"/>
</dbReference>
<dbReference type="STRING" id="1121326.CLMAG_15100"/>
<gene>
    <name evidence="8" type="primary">smc_1</name>
    <name evidence="6" type="synonym">smc</name>
    <name evidence="8" type="ORF">CLMAG_15100</name>
</gene>
<dbReference type="AlphaFoldDB" id="A0A162V0X3"/>
<dbReference type="GO" id="GO:0007059">
    <property type="term" value="P:chromosome segregation"/>
    <property type="evidence" value="ECO:0007669"/>
    <property type="project" value="UniProtKB-UniRule"/>
</dbReference>
<dbReference type="SUPFAM" id="SSF75553">
    <property type="entry name" value="Smc hinge domain"/>
    <property type="match status" value="1"/>
</dbReference>
<dbReference type="NCBIfam" id="TIGR02168">
    <property type="entry name" value="SMC_prok_B"/>
    <property type="match status" value="1"/>
</dbReference>
<dbReference type="GO" id="GO:0006260">
    <property type="term" value="P:DNA replication"/>
    <property type="evidence" value="ECO:0007669"/>
    <property type="project" value="UniProtKB-UniRule"/>
</dbReference>
<dbReference type="Gene3D" id="1.20.1060.20">
    <property type="match status" value="1"/>
</dbReference>
<comment type="similarity">
    <text evidence="6">Belongs to the SMC family.</text>
</comment>
<feature type="coiled-coil region" evidence="6">
    <location>
        <begin position="234"/>
        <end position="289"/>
    </location>
</feature>
<feature type="binding site" evidence="6">
    <location>
        <begin position="32"/>
        <end position="39"/>
    </location>
    <ligand>
        <name>ATP</name>
        <dbReference type="ChEBI" id="CHEBI:30616"/>
    </ligand>
</feature>
<dbReference type="PIRSF" id="PIRSF005719">
    <property type="entry name" value="SMC"/>
    <property type="match status" value="1"/>
</dbReference>
<dbReference type="SMART" id="SM00968">
    <property type="entry name" value="SMC_hinge"/>
    <property type="match status" value="1"/>
</dbReference>
<feature type="coiled-coil region" evidence="6">
    <location>
        <begin position="797"/>
        <end position="943"/>
    </location>
</feature>
<comment type="domain">
    <text evidence="6">Contains large globular domains required for ATP hydrolysis at each terminus and a third globular domain forming a flexible hinge near the middle of the molecule. These domains are separated by coiled-coil structures.</text>
</comment>
<keyword evidence="5 6" id="KW-0238">DNA-binding</keyword>
<comment type="function">
    <text evidence="6">Required for chromosome condensation and partitioning.</text>
</comment>
<dbReference type="InterPro" id="IPR010935">
    <property type="entry name" value="SMC_hinge"/>
</dbReference>
<dbReference type="SUPFAM" id="SSF52540">
    <property type="entry name" value="P-loop containing nucleoside triphosphate hydrolases"/>
    <property type="match status" value="1"/>
</dbReference>
<dbReference type="InterPro" id="IPR011890">
    <property type="entry name" value="SMC_prok"/>
</dbReference>
<feature type="domain" description="SMC hinge" evidence="7">
    <location>
        <begin position="526"/>
        <end position="643"/>
    </location>
</feature>
<keyword evidence="9" id="KW-1185">Reference proteome</keyword>
<evidence type="ECO:0000256" key="3">
    <source>
        <dbReference type="ARBA" id="ARBA00022840"/>
    </source>
</evidence>
<keyword evidence="2 6" id="KW-0547">Nucleotide-binding</keyword>
<dbReference type="CDD" id="cd03278">
    <property type="entry name" value="ABC_SMC_barmotin"/>
    <property type="match status" value="1"/>
</dbReference>
<dbReference type="Pfam" id="PF02463">
    <property type="entry name" value="SMC_N"/>
    <property type="match status" value="1"/>
</dbReference>
<feature type="coiled-coil region" evidence="6">
    <location>
        <begin position="346"/>
        <end position="499"/>
    </location>
</feature>
<evidence type="ECO:0000256" key="2">
    <source>
        <dbReference type="ARBA" id="ARBA00022741"/>
    </source>
</evidence>
<dbReference type="PANTHER" id="PTHR43977">
    <property type="entry name" value="STRUCTURAL MAINTENANCE OF CHROMOSOMES PROTEIN 3"/>
    <property type="match status" value="1"/>
</dbReference>
<keyword evidence="1 6" id="KW-0963">Cytoplasm</keyword>
<comment type="caution">
    <text evidence="8">The sequence shown here is derived from an EMBL/GenBank/DDBJ whole genome shotgun (WGS) entry which is preliminary data.</text>
</comment>
<feature type="coiled-coil region" evidence="6">
    <location>
        <begin position="167"/>
        <end position="194"/>
    </location>
</feature>
<dbReference type="OrthoDB" id="9808768at2"/>
<accession>A0A162V0X3</accession>
<name>A0A162V0X3_9CLOT</name>
<comment type="subcellular location">
    <subcellularLocation>
        <location evidence="6">Cytoplasm</location>
    </subcellularLocation>
</comment>
<dbReference type="InterPro" id="IPR027417">
    <property type="entry name" value="P-loop_NTPase"/>
</dbReference>
<evidence type="ECO:0000313" key="9">
    <source>
        <dbReference type="Proteomes" id="UP000076603"/>
    </source>
</evidence>
<reference evidence="8 9" key="1">
    <citation type="submission" date="2016-04" db="EMBL/GenBank/DDBJ databases">
        <title>Genome sequence of Clostridium magnum DSM 2767.</title>
        <authorList>
            <person name="Poehlein A."/>
            <person name="Uhlig R."/>
            <person name="Fischer R."/>
            <person name="Bahl H."/>
            <person name="Daniel R."/>
        </authorList>
    </citation>
    <scope>NUCLEOTIDE SEQUENCE [LARGE SCALE GENOMIC DNA]</scope>
    <source>
        <strain evidence="8 9">DSM 2767</strain>
    </source>
</reference>
<dbReference type="GO" id="GO:0003677">
    <property type="term" value="F:DNA binding"/>
    <property type="evidence" value="ECO:0007669"/>
    <property type="project" value="UniProtKB-UniRule"/>
</dbReference>
<evidence type="ECO:0000256" key="6">
    <source>
        <dbReference type="HAMAP-Rule" id="MF_01894"/>
    </source>
</evidence>
<evidence type="ECO:0000313" key="8">
    <source>
        <dbReference type="EMBL" id="KZL94457.1"/>
    </source>
</evidence>
<keyword evidence="4 6" id="KW-0175">Coiled coil</keyword>
<dbReference type="GO" id="GO:0005524">
    <property type="term" value="F:ATP binding"/>
    <property type="evidence" value="ECO:0007669"/>
    <property type="project" value="UniProtKB-UniRule"/>
</dbReference>
<dbReference type="InterPro" id="IPR036277">
    <property type="entry name" value="SMC_hinge_sf"/>
</dbReference>
<comment type="subunit">
    <text evidence="6">Homodimer.</text>
</comment>
<dbReference type="GO" id="GO:0007062">
    <property type="term" value="P:sister chromatid cohesion"/>
    <property type="evidence" value="ECO:0007669"/>
    <property type="project" value="InterPro"/>
</dbReference>
<evidence type="ECO:0000259" key="7">
    <source>
        <dbReference type="SMART" id="SM00968"/>
    </source>
</evidence>
<dbReference type="Proteomes" id="UP000076603">
    <property type="component" value="Unassembled WGS sequence"/>
</dbReference>
<keyword evidence="3 6" id="KW-0067">ATP-binding</keyword>
<evidence type="ECO:0000256" key="5">
    <source>
        <dbReference type="ARBA" id="ARBA00023125"/>
    </source>
</evidence>
<proteinExistence type="inferred from homology"/>
<dbReference type="InterPro" id="IPR024704">
    <property type="entry name" value="SMC"/>
</dbReference>
<dbReference type="GO" id="GO:0016887">
    <property type="term" value="F:ATP hydrolysis activity"/>
    <property type="evidence" value="ECO:0007669"/>
    <property type="project" value="InterPro"/>
</dbReference>